<dbReference type="SUPFAM" id="SSF103088">
    <property type="entry name" value="OmpA-like"/>
    <property type="match status" value="1"/>
</dbReference>
<dbReference type="CDD" id="cd07185">
    <property type="entry name" value="OmpA_C-like"/>
    <property type="match status" value="1"/>
</dbReference>
<dbReference type="PANTHER" id="PTHR30329:SF20">
    <property type="entry name" value="EXPORTED PROTEIN"/>
    <property type="match status" value="1"/>
</dbReference>
<organism evidence="3 4">
    <name type="scientific">Azomonas macrocytogenes</name>
    <name type="common">Azotobacter macrocytogenes</name>
    <dbReference type="NCBI Taxonomy" id="69962"/>
    <lineage>
        <taxon>Bacteria</taxon>
        <taxon>Pseudomonadati</taxon>
        <taxon>Pseudomonadota</taxon>
        <taxon>Gammaproteobacteria</taxon>
        <taxon>Pseudomonadales</taxon>
        <taxon>Pseudomonadaceae</taxon>
        <taxon>Azomonas</taxon>
    </lineage>
</organism>
<dbReference type="PROSITE" id="PS51257">
    <property type="entry name" value="PROKAR_LIPOPROTEIN"/>
    <property type="match status" value="1"/>
</dbReference>
<sequence length="239" mass="25502">MFKSTTLMLCMAVSGCSFIDKLGIGDKTGSNNSAGTGKSIGAVETPKVDAAWFSDYETNLQTALTGSSFEITRYENALIVTAPVDSTFNPDRPGMLLPVSLSPITKVAKLLEKDRTTAVMVLGHADSLGSAELNHTLTTNRASAVGAIFSLSGLKSDRLLIKGMGSLMPRSANDSKEGRALNRRVEMVLSPKNVFKVLVTQYRSPAQPIKVISPVSPAVAKTTRVALGESKKTPRQKKK</sequence>
<proteinExistence type="predicted"/>
<evidence type="ECO:0000259" key="2">
    <source>
        <dbReference type="PROSITE" id="PS51123"/>
    </source>
</evidence>
<reference evidence="3 4" key="1">
    <citation type="submission" date="2020-08" db="EMBL/GenBank/DDBJ databases">
        <title>Genomic Encyclopedia of Type Strains, Phase III (KMG-III): the genomes of soil and plant-associated and newly described type strains.</title>
        <authorList>
            <person name="Whitman W."/>
        </authorList>
    </citation>
    <scope>NUCLEOTIDE SEQUENCE [LARGE SCALE GENOMIC DNA]</scope>
    <source>
        <strain evidence="3 4">CECT 4462</strain>
    </source>
</reference>
<dbReference type="InterPro" id="IPR036737">
    <property type="entry name" value="OmpA-like_sf"/>
</dbReference>
<protein>
    <submittedName>
        <fullName evidence="3">Outer membrane protein OmpA-like peptidoglycan-associated protein</fullName>
    </submittedName>
</protein>
<dbReference type="InterPro" id="IPR050330">
    <property type="entry name" value="Bact_OuterMem_StrucFunc"/>
</dbReference>
<comment type="caution">
    <text evidence="3">The sequence shown here is derived from an EMBL/GenBank/DDBJ whole genome shotgun (WGS) entry which is preliminary data.</text>
</comment>
<dbReference type="InterPro" id="IPR006665">
    <property type="entry name" value="OmpA-like"/>
</dbReference>
<dbReference type="GO" id="GO:0016020">
    <property type="term" value="C:membrane"/>
    <property type="evidence" value="ECO:0007669"/>
    <property type="project" value="UniProtKB-UniRule"/>
</dbReference>
<dbReference type="PANTHER" id="PTHR30329">
    <property type="entry name" value="STATOR ELEMENT OF FLAGELLAR MOTOR COMPLEX"/>
    <property type="match status" value="1"/>
</dbReference>
<dbReference type="Pfam" id="PF00691">
    <property type="entry name" value="OmpA"/>
    <property type="match status" value="1"/>
</dbReference>
<feature type="domain" description="OmpA-like" evidence="2">
    <location>
        <begin position="75"/>
        <end position="193"/>
    </location>
</feature>
<keyword evidence="4" id="KW-1185">Reference proteome</keyword>
<evidence type="ECO:0000256" key="1">
    <source>
        <dbReference type="PROSITE-ProRule" id="PRU00473"/>
    </source>
</evidence>
<dbReference type="Gene3D" id="3.30.1330.60">
    <property type="entry name" value="OmpA-like domain"/>
    <property type="match status" value="1"/>
</dbReference>
<keyword evidence="1" id="KW-0472">Membrane</keyword>
<dbReference type="AlphaFoldDB" id="A0A839SY48"/>
<evidence type="ECO:0000313" key="3">
    <source>
        <dbReference type="EMBL" id="MBB3102277.1"/>
    </source>
</evidence>
<dbReference type="EMBL" id="JACHXI010000002">
    <property type="protein sequence ID" value="MBB3102277.1"/>
    <property type="molecule type" value="Genomic_DNA"/>
</dbReference>
<dbReference type="Proteomes" id="UP000549250">
    <property type="component" value="Unassembled WGS sequence"/>
</dbReference>
<name>A0A839SY48_AZOMA</name>
<gene>
    <name evidence="3" type="ORF">FHR87_000650</name>
</gene>
<accession>A0A839SY48</accession>
<dbReference type="PROSITE" id="PS51123">
    <property type="entry name" value="OMPA_2"/>
    <property type="match status" value="1"/>
</dbReference>
<evidence type="ECO:0000313" key="4">
    <source>
        <dbReference type="Proteomes" id="UP000549250"/>
    </source>
</evidence>